<feature type="transmembrane region" description="Helical" evidence="7">
    <location>
        <begin position="26"/>
        <end position="48"/>
    </location>
</feature>
<feature type="transmembrane region" description="Helical" evidence="7">
    <location>
        <begin position="111"/>
        <end position="128"/>
    </location>
</feature>
<feature type="transmembrane region" description="Helical" evidence="7">
    <location>
        <begin position="396"/>
        <end position="419"/>
    </location>
</feature>
<dbReference type="GO" id="GO:0046872">
    <property type="term" value="F:metal ion binding"/>
    <property type="evidence" value="ECO:0007669"/>
    <property type="project" value="UniProtKB-KW"/>
</dbReference>
<accession>A0A4Q0XS48</accession>
<dbReference type="EMBL" id="PDKN01000002">
    <property type="protein sequence ID" value="RXJ60347.1"/>
    <property type="molecule type" value="Genomic_DNA"/>
</dbReference>
<dbReference type="PANTHER" id="PTHR30224">
    <property type="entry name" value="ELECTRON TRANSPORT PROTEIN"/>
    <property type="match status" value="1"/>
</dbReference>
<feature type="transmembrane region" description="Helical" evidence="7">
    <location>
        <begin position="339"/>
        <end position="360"/>
    </location>
</feature>
<keyword evidence="7" id="KW-0812">Transmembrane</keyword>
<dbReference type="SUPFAM" id="SSF54862">
    <property type="entry name" value="4Fe-4S ferredoxins"/>
    <property type="match status" value="1"/>
</dbReference>
<dbReference type="InterPro" id="IPR017900">
    <property type="entry name" value="4Fe4S_Fe_S_CS"/>
</dbReference>
<dbReference type="AlphaFoldDB" id="A0A4Q0XS48"/>
<feature type="domain" description="4Fe-4S ferredoxin-type" evidence="8">
    <location>
        <begin position="140"/>
        <end position="177"/>
    </location>
</feature>
<keyword evidence="5" id="KW-0411">Iron-sulfur</keyword>
<keyword evidence="7" id="KW-1133">Transmembrane helix</keyword>
<feature type="transmembrane region" description="Helical" evidence="7">
    <location>
        <begin position="305"/>
        <end position="327"/>
    </location>
</feature>
<keyword evidence="10" id="KW-1185">Reference proteome</keyword>
<evidence type="ECO:0000259" key="8">
    <source>
        <dbReference type="Pfam" id="PF12801"/>
    </source>
</evidence>
<dbReference type="InterPro" id="IPR052378">
    <property type="entry name" value="NosR_regulator"/>
</dbReference>
<dbReference type="Proteomes" id="UP000290657">
    <property type="component" value="Unassembled WGS sequence"/>
</dbReference>
<dbReference type="PROSITE" id="PS00198">
    <property type="entry name" value="4FE4S_FER_1"/>
    <property type="match status" value="1"/>
</dbReference>
<evidence type="ECO:0000256" key="1">
    <source>
        <dbReference type="ARBA" id="ARBA00004236"/>
    </source>
</evidence>
<dbReference type="PANTHER" id="PTHR30224:SF4">
    <property type="entry name" value="ELECTRON TRANSPORT PROTEIN YCCM-RELATED"/>
    <property type="match status" value="1"/>
</dbReference>
<dbReference type="Pfam" id="PF12801">
    <property type="entry name" value="Fer4_5"/>
    <property type="match status" value="2"/>
</dbReference>
<gene>
    <name evidence="9" type="ORF">CRV04_03930</name>
</gene>
<feature type="domain" description="4Fe-4S ferredoxin-type" evidence="8">
    <location>
        <begin position="60"/>
        <end position="101"/>
    </location>
</feature>
<comment type="subcellular location">
    <subcellularLocation>
        <location evidence="1">Cell membrane</location>
    </subcellularLocation>
</comment>
<feature type="transmembrane region" description="Helical" evidence="7">
    <location>
        <begin position="68"/>
        <end position="90"/>
    </location>
</feature>
<keyword evidence="6 7" id="KW-0472">Membrane</keyword>
<comment type="caution">
    <text evidence="9">The sequence shown here is derived from an EMBL/GenBank/DDBJ whole genome shotgun (WGS) entry which is preliminary data.</text>
</comment>
<organism evidence="9 10">
    <name type="scientific">Candidatus Marinarcus aquaticus</name>
    <dbReference type="NCBI Taxonomy" id="2044504"/>
    <lineage>
        <taxon>Bacteria</taxon>
        <taxon>Pseudomonadati</taxon>
        <taxon>Campylobacterota</taxon>
        <taxon>Epsilonproteobacteria</taxon>
        <taxon>Campylobacterales</taxon>
        <taxon>Arcobacteraceae</taxon>
        <taxon>Candidatus Marinarcus</taxon>
    </lineage>
</organism>
<keyword evidence="3" id="KW-0479">Metal-binding</keyword>
<proteinExistence type="predicted"/>
<dbReference type="GO" id="GO:0005886">
    <property type="term" value="C:plasma membrane"/>
    <property type="evidence" value="ECO:0007669"/>
    <property type="project" value="UniProtKB-SubCell"/>
</dbReference>
<reference evidence="9 10" key="1">
    <citation type="submission" date="2017-10" db="EMBL/GenBank/DDBJ databases">
        <title>Genomics of the genus Arcobacter.</title>
        <authorList>
            <person name="Perez-Cataluna A."/>
            <person name="Figueras M.J."/>
        </authorList>
    </citation>
    <scope>NUCLEOTIDE SEQUENCE [LARGE SCALE GENOMIC DNA]</scope>
    <source>
        <strain evidence="9 10">CECT 8987</strain>
    </source>
</reference>
<dbReference type="OrthoDB" id="9771372at2"/>
<evidence type="ECO:0000256" key="7">
    <source>
        <dbReference type="SAM" id="Phobius"/>
    </source>
</evidence>
<feature type="transmembrane region" description="Helical" evidence="7">
    <location>
        <begin position="255"/>
        <end position="275"/>
    </location>
</feature>
<evidence type="ECO:0000313" key="10">
    <source>
        <dbReference type="Proteomes" id="UP000290657"/>
    </source>
</evidence>
<keyword evidence="2" id="KW-1003">Cell membrane</keyword>
<feature type="transmembrane region" description="Helical" evidence="7">
    <location>
        <begin position="134"/>
        <end position="156"/>
    </location>
</feature>
<keyword evidence="4" id="KW-0408">Iron</keyword>
<evidence type="ECO:0000256" key="3">
    <source>
        <dbReference type="ARBA" id="ARBA00022723"/>
    </source>
</evidence>
<evidence type="ECO:0000313" key="9">
    <source>
        <dbReference type="EMBL" id="RXJ60347.1"/>
    </source>
</evidence>
<evidence type="ECO:0000256" key="2">
    <source>
        <dbReference type="ARBA" id="ARBA00022475"/>
    </source>
</evidence>
<name>A0A4Q0XS48_9BACT</name>
<evidence type="ECO:0000256" key="6">
    <source>
        <dbReference type="ARBA" id="ARBA00023136"/>
    </source>
</evidence>
<dbReference type="InterPro" id="IPR017896">
    <property type="entry name" value="4Fe4S_Fe-S-bd"/>
</dbReference>
<evidence type="ECO:0000256" key="5">
    <source>
        <dbReference type="ARBA" id="ARBA00023014"/>
    </source>
</evidence>
<dbReference type="GO" id="GO:0051536">
    <property type="term" value="F:iron-sulfur cluster binding"/>
    <property type="evidence" value="ECO:0007669"/>
    <property type="project" value="UniProtKB-KW"/>
</dbReference>
<protein>
    <submittedName>
        <fullName evidence="9">Ferredoxin</fullName>
    </submittedName>
</protein>
<feature type="transmembrane region" description="Helical" evidence="7">
    <location>
        <begin position="431"/>
        <end position="452"/>
    </location>
</feature>
<evidence type="ECO:0000256" key="4">
    <source>
        <dbReference type="ARBA" id="ARBA00023004"/>
    </source>
</evidence>
<sequence length="479" mass="54734">MVNFIKRDKNDIYGMPILGFLFKNKWFLLVFKLLIVALFVYAICLGFVDQSSENIFTTKLFWGLFWPFFMVVSLGSLGRVFCGVCPHGFLGKYITKLGLKKSLPKKLQNPMFGGLLLVIGWWMVYYMYPAVYKTPYATALFFSVLTIYAVLIFFVFNNMEYCKNFCPIGVLTRAYSKVGFTWLGTYKNACSSCKTFDCAKVCSYNLKPFTFDKKNSMEDCTLCMDCANACEAVSFKAKAPSSSLFKQFKPFKSEVWIILLITASISITMSFHHALGRSAIVEEFPWVKTARYFESIFDFGGMDTIGLFAFIYAIISTIVIATGGIYLAAKVLKQPFKELFYSLGFAFAPLFIIGGLSHLWEFFFYHTANDIVNAFIYGFSLNMEYMKPLATRQDSWVHLFAIFNYLAALWAFVIIIARLRLIEASKIRKVIAFPLASALIVFYLGLNFYKIYVFKEYGMLQRGHSHNTSMKTEGSHNGH</sequence>